<sequence>MMERWDPETRTHDRFVIDRVTASSNMLTLKDREGAVWI</sequence>
<dbReference type="Pfam" id="PF18340">
    <property type="entry name" value="TraI_2B"/>
    <property type="match status" value="1"/>
</dbReference>
<accession>A0A2P1BNX2</accession>
<name>A0A2P1BNX2_KLEPN</name>
<feature type="domain" description="TraI 2B/2B-like" evidence="1">
    <location>
        <begin position="2"/>
        <end position="34"/>
    </location>
</feature>
<evidence type="ECO:0000259" key="1">
    <source>
        <dbReference type="Pfam" id="PF18340"/>
    </source>
</evidence>
<organism evidence="2">
    <name type="scientific">Klebsiella pneumoniae</name>
    <dbReference type="NCBI Taxonomy" id="573"/>
    <lineage>
        <taxon>Bacteria</taxon>
        <taxon>Pseudomonadati</taxon>
        <taxon>Pseudomonadota</taxon>
        <taxon>Gammaproteobacteria</taxon>
        <taxon>Enterobacterales</taxon>
        <taxon>Enterobacteriaceae</taxon>
        <taxon>Klebsiella/Raoultella group</taxon>
        <taxon>Klebsiella</taxon>
        <taxon>Klebsiella pneumoniae complex</taxon>
    </lineage>
</organism>
<keyword evidence="2" id="KW-0614">Plasmid</keyword>
<dbReference type="InterPro" id="IPR040668">
    <property type="entry name" value="TraI_2B"/>
</dbReference>
<protein>
    <submittedName>
        <fullName evidence="2">Multifunctional conjugation protein TraI</fullName>
    </submittedName>
</protein>
<dbReference type="EMBL" id="MG700549">
    <property type="protein sequence ID" value="AVI43454.1"/>
    <property type="molecule type" value="Genomic_DNA"/>
</dbReference>
<evidence type="ECO:0000313" key="2">
    <source>
        <dbReference type="EMBL" id="AVI43454.1"/>
    </source>
</evidence>
<gene>
    <name evidence="2" type="primary">traI_18</name>
</gene>
<geneLocation type="plasmid" evidence="2">
    <name>pUJ-83KPC</name>
</geneLocation>
<proteinExistence type="predicted"/>
<reference evidence="2" key="1">
    <citation type="submission" date="2017-12" db="EMBL/GenBank/DDBJ databases">
        <title>Insights into the successfully spreading KPC-encoding IncII plasmids.</title>
        <authorList>
            <person name="Brandt C."/>
            <person name="Pletz M.W."/>
            <person name="Makarewicz O."/>
        </authorList>
    </citation>
    <scope>NUCLEOTIDE SEQUENCE</scope>
    <source>
        <strain evidence="2">St015256/1</strain>
        <plasmid evidence="2">pUJ-83KPC</plasmid>
    </source>
</reference>
<dbReference type="AlphaFoldDB" id="A0A2P1BNX2"/>